<keyword evidence="2" id="KW-1185">Reference proteome</keyword>
<organism evidence="1 2">
    <name type="scientific">Trichogramma brassicae</name>
    <dbReference type="NCBI Taxonomy" id="86971"/>
    <lineage>
        <taxon>Eukaryota</taxon>
        <taxon>Metazoa</taxon>
        <taxon>Ecdysozoa</taxon>
        <taxon>Arthropoda</taxon>
        <taxon>Hexapoda</taxon>
        <taxon>Insecta</taxon>
        <taxon>Pterygota</taxon>
        <taxon>Neoptera</taxon>
        <taxon>Endopterygota</taxon>
        <taxon>Hymenoptera</taxon>
        <taxon>Apocrita</taxon>
        <taxon>Proctotrupomorpha</taxon>
        <taxon>Chalcidoidea</taxon>
        <taxon>Trichogrammatidae</taxon>
        <taxon>Trichogramma</taxon>
    </lineage>
</organism>
<reference evidence="1 2" key="1">
    <citation type="submission" date="2020-02" db="EMBL/GenBank/DDBJ databases">
        <authorList>
            <person name="Ferguson B K."/>
        </authorList>
    </citation>
    <scope>NUCLEOTIDE SEQUENCE [LARGE SCALE GENOMIC DNA]</scope>
</reference>
<proteinExistence type="predicted"/>
<dbReference type="AlphaFoldDB" id="A0A6H5IKX1"/>
<accession>A0A6H5IKX1</accession>
<evidence type="ECO:0000313" key="2">
    <source>
        <dbReference type="Proteomes" id="UP000479190"/>
    </source>
</evidence>
<name>A0A6H5IKX1_9HYME</name>
<dbReference type="Proteomes" id="UP000479190">
    <property type="component" value="Unassembled WGS sequence"/>
</dbReference>
<protein>
    <submittedName>
        <fullName evidence="1">Uncharacterized protein</fullName>
    </submittedName>
</protein>
<sequence>MNRSSEDEDIYRRWAVFCSSSHCFDYRFTFVATASAAADSESPLPDSYIHYREALNSFIKFLTSNELKIKHEQLRSEHKTTLCARMSSRSSSTQCAPLRSVISIMPRYARCDASCLRSVYKYCTASLEYLYTSIVSIYVHGVLEVLQQQQQLH</sequence>
<dbReference type="EMBL" id="CADCXV010000928">
    <property type="protein sequence ID" value="CAB0038884.1"/>
    <property type="molecule type" value="Genomic_DNA"/>
</dbReference>
<gene>
    <name evidence="1" type="ORF">TBRA_LOCUS10651</name>
</gene>
<evidence type="ECO:0000313" key="1">
    <source>
        <dbReference type="EMBL" id="CAB0038884.1"/>
    </source>
</evidence>